<keyword evidence="4 7" id="KW-0812">Transmembrane</keyword>
<dbReference type="InterPro" id="IPR007182">
    <property type="entry name" value="MnhB"/>
</dbReference>
<dbReference type="GO" id="GO:0005886">
    <property type="term" value="C:plasma membrane"/>
    <property type="evidence" value="ECO:0007669"/>
    <property type="project" value="UniProtKB-SubCell"/>
</dbReference>
<keyword evidence="3" id="KW-1003">Cell membrane</keyword>
<evidence type="ECO:0000256" key="1">
    <source>
        <dbReference type="ARBA" id="ARBA00004651"/>
    </source>
</evidence>
<feature type="transmembrane region" description="Helical" evidence="7">
    <location>
        <begin position="66"/>
        <end position="84"/>
    </location>
</feature>
<feature type="transmembrane region" description="Helical" evidence="7">
    <location>
        <begin position="158"/>
        <end position="181"/>
    </location>
</feature>
<dbReference type="PANTHER" id="PTHR33932:SF4">
    <property type="entry name" value="NA(+)_H(+) ANTIPORTER SUBUNIT B"/>
    <property type="match status" value="1"/>
</dbReference>
<gene>
    <name evidence="9" type="ORF">SAMN02745729_10845</name>
</gene>
<dbReference type="AlphaFoldDB" id="A0A1H4EEY2"/>
<keyword evidence="6 7" id="KW-0472">Membrane</keyword>
<organism evidence="9 10">
    <name type="scientific">Marinobacterium iners DSM 11526</name>
    <dbReference type="NCBI Taxonomy" id="1122198"/>
    <lineage>
        <taxon>Bacteria</taxon>
        <taxon>Pseudomonadati</taxon>
        <taxon>Pseudomonadota</taxon>
        <taxon>Gammaproteobacteria</taxon>
        <taxon>Oceanospirillales</taxon>
        <taxon>Oceanospirillaceae</taxon>
        <taxon>Marinobacterium</taxon>
    </lineage>
</organism>
<evidence type="ECO:0000256" key="5">
    <source>
        <dbReference type="ARBA" id="ARBA00022989"/>
    </source>
</evidence>
<feature type="transmembrane region" description="Helical" evidence="7">
    <location>
        <begin position="129"/>
        <end position="146"/>
    </location>
</feature>
<dbReference type="EMBL" id="FNRJ01000008">
    <property type="protein sequence ID" value="SEA83339.1"/>
    <property type="molecule type" value="Genomic_DNA"/>
</dbReference>
<accession>A0A1H4EEY2</accession>
<evidence type="ECO:0000313" key="10">
    <source>
        <dbReference type="Proteomes" id="UP000242469"/>
    </source>
</evidence>
<feature type="transmembrane region" description="Helical" evidence="7">
    <location>
        <begin position="104"/>
        <end position="123"/>
    </location>
</feature>
<evidence type="ECO:0000259" key="8">
    <source>
        <dbReference type="Pfam" id="PF04039"/>
    </source>
</evidence>
<proteinExistence type="inferred from homology"/>
<dbReference type="RefSeq" id="WP_091826605.1">
    <property type="nucleotide sequence ID" value="NZ_FNRJ01000008.1"/>
</dbReference>
<feature type="domain" description="Na+/H+ antiporter MnhB subunit-related protein" evidence="8">
    <location>
        <begin position="101"/>
        <end position="212"/>
    </location>
</feature>
<keyword evidence="10" id="KW-1185">Reference proteome</keyword>
<protein>
    <submittedName>
        <fullName evidence="9">Domain related to MnhB subunit of Na+/H+ antiporter</fullName>
    </submittedName>
</protein>
<evidence type="ECO:0000256" key="2">
    <source>
        <dbReference type="ARBA" id="ARBA00009425"/>
    </source>
</evidence>
<sequence length="232" mass="24671">MRSPTAYVSVLLLVIMLTALLGRAVWQLAAFDSGSELPRLLQNNLAASGVEHPVTAVLLNFRSYDTLLEIAVLVIAAMVGISMARTRSLEDPELRTADALLRALLRWLVPLMLLLAAYLLWAGADRPGGAFQAGAMLAATGVLMRLTGMPLDFLRPGLLLRIGLVLGFALFLLVGLASAIAGEAFLAYPPGLSKALILSIETLLTLSIGMILLALFVSAPVNNASEHEEGEQ</sequence>
<dbReference type="Pfam" id="PF04039">
    <property type="entry name" value="MnhB"/>
    <property type="match status" value="1"/>
</dbReference>
<dbReference type="OrthoDB" id="4962908at2"/>
<keyword evidence="5 7" id="KW-1133">Transmembrane helix</keyword>
<feature type="transmembrane region" description="Helical" evidence="7">
    <location>
        <begin position="196"/>
        <end position="217"/>
    </location>
</feature>
<evidence type="ECO:0000256" key="6">
    <source>
        <dbReference type="ARBA" id="ARBA00023136"/>
    </source>
</evidence>
<evidence type="ECO:0000256" key="4">
    <source>
        <dbReference type="ARBA" id="ARBA00022692"/>
    </source>
</evidence>
<evidence type="ECO:0000313" key="9">
    <source>
        <dbReference type="EMBL" id="SEA83339.1"/>
    </source>
</evidence>
<reference evidence="10" key="1">
    <citation type="submission" date="2016-10" db="EMBL/GenBank/DDBJ databases">
        <authorList>
            <person name="Varghese N."/>
            <person name="Submissions S."/>
        </authorList>
    </citation>
    <scope>NUCLEOTIDE SEQUENCE [LARGE SCALE GENOMIC DNA]</scope>
    <source>
        <strain evidence="10">DSM 11526</strain>
    </source>
</reference>
<dbReference type="InterPro" id="IPR050622">
    <property type="entry name" value="CPA3_antiporter_subunitB"/>
</dbReference>
<dbReference type="PANTHER" id="PTHR33932">
    <property type="entry name" value="NA(+)/H(+) ANTIPORTER SUBUNIT B"/>
    <property type="match status" value="1"/>
</dbReference>
<comment type="similarity">
    <text evidence="2">Belongs to the CPA3 antiporters (TC 2.A.63) subunit B family.</text>
</comment>
<dbReference type="STRING" id="1122198.SAMN02745729_10845"/>
<evidence type="ECO:0000256" key="7">
    <source>
        <dbReference type="SAM" id="Phobius"/>
    </source>
</evidence>
<evidence type="ECO:0000256" key="3">
    <source>
        <dbReference type="ARBA" id="ARBA00022475"/>
    </source>
</evidence>
<name>A0A1H4EEY2_9GAMM</name>
<comment type="subcellular location">
    <subcellularLocation>
        <location evidence="1">Cell membrane</location>
        <topology evidence="1">Multi-pass membrane protein</topology>
    </subcellularLocation>
</comment>
<dbReference type="Proteomes" id="UP000242469">
    <property type="component" value="Unassembled WGS sequence"/>
</dbReference>